<accession>F2G4X6</accession>
<organism evidence="1 2">
    <name type="scientific">Alteromonas mediterranea (strain DSM 17117 / CIP 110805 / LMG 28347 / Deep ecotype)</name>
    <dbReference type="NCBI Taxonomy" id="1774373"/>
    <lineage>
        <taxon>Bacteria</taxon>
        <taxon>Pseudomonadati</taxon>
        <taxon>Pseudomonadota</taxon>
        <taxon>Gammaproteobacteria</taxon>
        <taxon>Alteromonadales</taxon>
        <taxon>Alteromonadaceae</taxon>
        <taxon>Alteromonas/Salinimonas group</taxon>
        <taxon>Alteromonas</taxon>
    </lineage>
</organism>
<proteinExistence type="predicted"/>
<evidence type="ECO:0000313" key="1">
    <source>
        <dbReference type="EMBL" id="AEA97430.1"/>
    </source>
</evidence>
<evidence type="ECO:0000313" key="2">
    <source>
        <dbReference type="Proteomes" id="UP000001870"/>
    </source>
</evidence>
<dbReference type="HOGENOM" id="CLU_3303687_0_0_6"/>
<keyword evidence="2" id="KW-1185">Reference proteome</keyword>
<reference evidence="1 2" key="2">
    <citation type="journal article" date="2015" name="Antonie Van Leeuwenhoek">
        <title>Ecophysiological diversity of a novel member of the genus Alteromonas, and description of Alteromonas mediterranea sp. nov.</title>
        <authorList>
            <person name="Ivanova E.P."/>
            <person name="Lopez-Perez M."/>
            <person name="Zabalos M."/>
            <person name="Nguyen S.H."/>
            <person name="Webb H.K."/>
            <person name="Ryan J."/>
            <person name="Lagutin K."/>
            <person name="Vyssotski M."/>
            <person name="Crawford R.J."/>
            <person name="Rodriguez-Valera F."/>
        </authorList>
    </citation>
    <scope>NUCLEOTIDE SEQUENCE [LARGE SCALE GENOMIC DNA]</scope>
    <source>
        <strain evidence="2">DSM 17117 / CIP 110805 / LMG 28347 / Deep ecotype</strain>
    </source>
</reference>
<name>F2G4X6_ALTMD</name>
<dbReference type="AlphaFoldDB" id="F2G4X6"/>
<dbReference type="Proteomes" id="UP000001870">
    <property type="component" value="Chromosome"/>
</dbReference>
<reference evidence="1 2" key="1">
    <citation type="journal article" date="2008" name="ISME J.">
        <title>Comparative genomics of two ecotypes of the marine planktonic copiotroph Alteromonas macleodii suggests alternative lifestyles associated with different kinds of particulate organic matter.</title>
        <authorList>
            <person name="Ivars-Martinez E."/>
            <person name="Martin-Cuadrado A.B."/>
            <person name="D'Auria G."/>
            <person name="Mira A."/>
            <person name="Ferriera S."/>
            <person name="Johnson J."/>
            <person name="Friedman R."/>
            <person name="Rodriguez-Valera F."/>
        </authorList>
    </citation>
    <scope>NUCLEOTIDE SEQUENCE [LARGE SCALE GENOMIC DNA]</scope>
    <source>
        <strain evidence="2">DSM 17117 / CIP 110805 / LMG 28347 / Deep ecotype</strain>
    </source>
</reference>
<sequence length="39" mass="4427">MKPIPVNEQIANVSYLKYGYASVAQLAHCRWRALHLTLA</sequence>
<gene>
    <name evidence="1" type="ordered locus">MADE_1006440</name>
</gene>
<protein>
    <submittedName>
        <fullName evidence="1">Uncharacterized protein</fullName>
    </submittedName>
</protein>
<dbReference type="KEGG" id="amc:MADE_1006440"/>
<dbReference type="EMBL" id="CP001103">
    <property type="protein sequence ID" value="AEA97430.1"/>
    <property type="molecule type" value="Genomic_DNA"/>
</dbReference>